<dbReference type="GO" id="GO:0016567">
    <property type="term" value="P:protein ubiquitination"/>
    <property type="evidence" value="ECO:0007669"/>
    <property type="project" value="TreeGrafter"/>
</dbReference>
<proteinExistence type="predicted"/>
<dbReference type="GO" id="GO:0004842">
    <property type="term" value="F:ubiquitin-protein transferase activity"/>
    <property type="evidence" value="ECO:0007669"/>
    <property type="project" value="InterPro"/>
</dbReference>
<dbReference type="AlphaFoldDB" id="A0A6P5Z6H8"/>
<keyword evidence="1" id="KW-1185">Reference proteome</keyword>
<dbReference type="KEGG" id="dzi:111297988"/>
<dbReference type="GeneID" id="111297988"/>
<dbReference type="RefSeq" id="XP_022748368.1">
    <property type="nucleotide sequence ID" value="XM_022892633.1"/>
</dbReference>
<dbReference type="PANTHER" id="PTHR12603:SF22">
    <property type="entry name" value="TRANSCRIPTION FACTOR C2H2 FAMILY-RELATED"/>
    <property type="match status" value="1"/>
</dbReference>
<name>A0A6P5Z6H8_DURZI</name>
<protein>
    <submittedName>
        <fullName evidence="2">Uncharacterized protein LOC111297988</fullName>
    </submittedName>
</protein>
<dbReference type="OrthoDB" id="1923159at2759"/>
<evidence type="ECO:0000313" key="1">
    <source>
        <dbReference type="Proteomes" id="UP000515121"/>
    </source>
</evidence>
<dbReference type="Proteomes" id="UP000515121">
    <property type="component" value="Unplaced"/>
</dbReference>
<dbReference type="InterPro" id="IPR039780">
    <property type="entry name" value="Mot2"/>
</dbReference>
<reference evidence="2" key="1">
    <citation type="submission" date="2025-08" db="UniProtKB">
        <authorList>
            <consortium name="RefSeq"/>
        </authorList>
    </citation>
    <scope>IDENTIFICATION</scope>
    <source>
        <tissue evidence="2">Fruit stalk</tissue>
    </source>
</reference>
<accession>A0A6P5Z6H8</accession>
<dbReference type="PANTHER" id="PTHR12603">
    <property type="entry name" value="CCR4-NOT TRANSCRIPTION COMPLEX RELATED"/>
    <property type="match status" value="1"/>
</dbReference>
<sequence length="190" mass="21400">MHLALDSAASHLLQTSEPQIKNIGCSGDVEFVDPAIREVGKGVMVTGYNKPGFGTRTSAQLQSSFDHDARLQLLMQQSLYAHQSLLFQDHSWNRISQPDDAYSRSPMLLGQSPAYNPFSFPQSTIQQLRNAHMSNYHRGSWNEDRGFNDLRLQELLKNEGLGFNKLTPSFEDLRCQVSSSSNLYNRGFAM</sequence>
<dbReference type="GO" id="GO:0030014">
    <property type="term" value="C:CCR4-NOT complex"/>
    <property type="evidence" value="ECO:0007669"/>
    <property type="project" value="InterPro"/>
</dbReference>
<organism evidence="1 2">
    <name type="scientific">Durio zibethinus</name>
    <name type="common">Durian</name>
    <dbReference type="NCBI Taxonomy" id="66656"/>
    <lineage>
        <taxon>Eukaryota</taxon>
        <taxon>Viridiplantae</taxon>
        <taxon>Streptophyta</taxon>
        <taxon>Embryophyta</taxon>
        <taxon>Tracheophyta</taxon>
        <taxon>Spermatophyta</taxon>
        <taxon>Magnoliopsida</taxon>
        <taxon>eudicotyledons</taxon>
        <taxon>Gunneridae</taxon>
        <taxon>Pentapetalae</taxon>
        <taxon>rosids</taxon>
        <taxon>malvids</taxon>
        <taxon>Malvales</taxon>
        <taxon>Malvaceae</taxon>
        <taxon>Helicteroideae</taxon>
        <taxon>Durio</taxon>
    </lineage>
</organism>
<evidence type="ECO:0000313" key="2">
    <source>
        <dbReference type="RefSeq" id="XP_022748368.1"/>
    </source>
</evidence>
<gene>
    <name evidence="2" type="primary">LOC111297988</name>
</gene>